<dbReference type="Proteomes" id="UP001195483">
    <property type="component" value="Unassembled WGS sequence"/>
</dbReference>
<reference evidence="2" key="1">
    <citation type="journal article" date="2021" name="Genome Biol. Evol.">
        <title>A High-Quality Reference Genome for a Parasitic Bivalve with Doubly Uniparental Inheritance (Bivalvia: Unionida).</title>
        <authorList>
            <person name="Smith C.H."/>
        </authorList>
    </citation>
    <scope>NUCLEOTIDE SEQUENCE</scope>
    <source>
        <strain evidence="2">CHS0354</strain>
    </source>
</reference>
<sequence>MKNPLLVYDELTGKDKYTHLPSGCFPGGSEIKIHQSSPVRQITVVDESSYLSQQPSGGNLMQKPLFSADKTPAV</sequence>
<accession>A0AAE0RY90</accession>
<proteinExistence type="predicted"/>
<name>A0AAE0RY90_9BIVA</name>
<gene>
    <name evidence="2" type="ORF">CHS0354_037606</name>
</gene>
<feature type="region of interest" description="Disordered" evidence="1">
    <location>
        <begin position="53"/>
        <end position="74"/>
    </location>
</feature>
<comment type="caution">
    <text evidence="2">The sequence shown here is derived from an EMBL/GenBank/DDBJ whole genome shotgun (WGS) entry which is preliminary data.</text>
</comment>
<evidence type="ECO:0000313" key="2">
    <source>
        <dbReference type="EMBL" id="KAK3581932.1"/>
    </source>
</evidence>
<protein>
    <submittedName>
        <fullName evidence="2">Uncharacterized protein</fullName>
    </submittedName>
</protein>
<dbReference type="EMBL" id="JAEAOA010002199">
    <property type="protein sequence ID" value="KAK3581932.1"/>
    <property type="molecule type" value="Genomic_DNA"/>
</dbReference>
<keyword evidence="3" id="KW-1185">Reference proteome</keyword>
<reference evidence="2" key="2">
    <citation type="journal article" date="2021" name="Genome Biol. Evol.">
        <title>Developing a high-quality reference genome for a parasitic bivalve with doubly uniparental inheritance (Bivalvia: Unionida).</title>
        <authorList>
            <person name="Smith C.H."/>
        </authorList>
    </citation>
    <scope>NUCLEOTIDE SEQUENCE</scope>
    <source>
        <strain evidence="2">CHS0354</strain>
        <tissue evidence="2">Mantle</tissue>
    </source>
</reference>
<reference evidence="2" key="3">
    <citation type="submission" date="2023-05" db="EMBL/GenBank/DDBJ databases">
        <authorList>
            <person name="Smith C.H."/>
        </authorList>
    </citation>
    <scope>NUCLEOTIDE SEQUENCE</scope>
    <source>
        <strain evidence="2">CHS0354</strain>
        <tissue evidence="2">Mantle</tissue>
    </source>
</reference>
<evidence type="ECO:0000313" key="3">
    <source>
        <dbReference type="Proteomes" id="UP001195483"/>
    </source>
</evidence>
<evidence type="ECO:0000256" key="1">
    <source>
        <dbReference type="SAM" id="MobiDB-lite"/>
    </source>
</evidence>
<dbReference type="AlphaFoldDB" id="A0AAE0RY90"/>
<organism evidence="2 3">
    <name type="scientific">Potamilus streckersoni</name>
    <dbReference type="NCBI Taxonomy" id="2493646"/>
    <lineage>
        <taxon>Eukaryota</taxon>
        <taxon>Metazoa</taxon>
        <taxon>Spiralia</taxon>
        <taxon>Lophotrochozoa</taxon>
        <taxon>Mollusca</taxon>
        <taxon>Bivalvia</taxon>
        <taxon>Autobranchia</taxon>
        <taxon>Heteroconchia</taxon>
        <taxon>Palaeoheterodonta</taxon>
        <taxon>Unionida</taxon>
        <taxon>Unionoidea</taxon>
        <taxon>Unionidae</taxon>
        <taxon>Ambleminae</taxon>
        <taxon>Lampsilini</taxon>
        <taxon>Potamilus</taxon>
    </lineage>
</organism>